<proteinExistence type="predicted"/>
<sequence>MKKVNAVSYCRVSTEEQANLGLSLEHQKAKIKQYAELHNLELIKNIVDKGESGKDLDRSGINEILSLIKDQKINHIIVYKMDRLTRNVFDLLYLIRKVFEPGKIQFHSISEKIDTETAMGKFFLTIMGGFAEMERDVISERTKAVLRHKISKLEYVGSPPLGYLASPEGNKFLTIDQREQDTVKRIFYLKRYRKMSLGKIAKELNESGVETKRGGKWHSGTIKLILERG</sequence>
<dbReference type="SMART" id="SM00857">
    <property type="entry name" value="Resolvase"/>
    <property type="match status" value="1"/>
</dbReference>
<evidence type="ECO:0000313" key="6">
    <source>
        <dbReference type="EMBL" id="GAJ03048.1"/>
    </source>
</evidence>
<dbReference type="InterPro" id="IPR011109">
    <property type="entry name" value="DNA_bind_recombinase_dom"/>
</dbReference>
<name>X1TCL2_9ZZZZ</name>
<dbReference type="CDD" id="cd03768">
    <property type="entry name" value="SR_ResInv"/>
    <property type="match status" value="1"/>
</dbReference>
<dbReference type="Pfam" id="PF00239">
    <property type="entry name" value="Resolvase"/>
    <property type="match status" value="1"/>
</dbReference>
<dbReference type="InterPro" id="IPR038109">
    <property type="entry name" value="DNA_bind_recomb_sf"/>
</dbReference>
<evidence type="ECO:0000256" key="3">
    <source>
        <dbReference type="ARBA" id="ARBA00023172"/>
    </source>
</evidence>
<dbReference type="GO" id="GO:0000150">
    <property type="term" value="F:DNA strand exchange activity"/>
    <property type="evidence" value="ECO:0007669"/>
    <property type="project" value="InterPro"/>
</dbReference>
<dbReference type="SUPFAM" id="SSF53041">
    <property type="entry name" value="Resolvase-like"/>
    <property type="match status" value="1"/>
</dbReference>
<dbReference type="PROSITE" id="PS51736">
    <property type="entry name" value="RECOMBINASES_3"/>
    <property type="match status" value="1"/>
</dbReference>
<evidence type="ECO:0000256" key="2">
    <source>
        <dbReference type="ARBA" id="ARBA00023125"/>
    </source>
</evidence>
<dbReference type="Gene3D" id="3.40.50.1390">
    <property type="entry name" value="Resolvase, N-terminal catalytic domain"/>
    <property type="match status" value="1"/>
</dbReference>
<feature type="domain" description="Resolvase/invertase-type recombinase catalytic" evidence="4">
    <location>
        <begin position="5"/>
        <end position="153"/>
    </location>
</feature>
<reference evidence="6" key="1">
    <citation type="journal article" date="2014" name="Front. Microbiol.">
        <title>High frequency of phylogenetically diverse reductive dehalogenase-homologous genes in deep subseafloor sedimentary metagenomes.</title>
        <authorList>
            <person name="Kawai M."/>
            <person name="Futagami T."/>
            <person name="Toyoda A."/>
            <person name="Takaki Y."/>
            <person name="Nishi S."/>
            <person name="Hori S."/>
            <person name="Arai W."/>
            <person name="Tsubouchi T."/>
            <person name="Morono Y."/>
            <person name="Uchiyama I."/>
            <person name="Ito T."/>
            <person name="Fujiyama A."/>
            <person name="Inagaki F."/>
            <person name="Takami H."/>
        </authorList>
    </citation>
    <scope>NUCLEOTIDE SEQUENCE</scope>
    <source>
        <strain evidence="6">Expedition CK06-06</strain>
    </source>
</reference>
<feature type="domain" description="Recombinase" evidence="5">
    <location>
        <begin position="160"/>
        <end position="229"/>
    </location>
</feature>
<dbReference type="GO" id="GO:0003677">
    <property type="term" value="F:DNA binding"/>
    <property type="evidence" value="ECO:0007669"/>
    <property type="project" value="UniProtKB-KW"/>
</dbReference>
<accession>X1TCL2</accession>
<dbReference type="PROSITE" id="PS51737">
    <property type="entry name" value="RECOMBINASE_DNA_BIND"/>
    <property type="match status" value="1"/>
</dbReference>
<evidence type="ECO:0000259" key="5">
    <source>
        <dbReference type="PROSITE" id="PS51737"/>
    </source>
</evidence>
<keyword evidence="1" id="KW-0229">DNA integration</keyword>
<dbReference type="PANTHER" id="PTHR30461">
    <property type="entry name" value="DNA-INVERTASE FROM LAMBDOID PROPHAGE"/>
    <property type="match status" value="1"/>
</dbReference>
<dbReference type="PROSITE" id="PS00397">
    <property type="entry name" value="RECOMBINASES_1"/>
    <property type="match status" value="1"/>
</dbReference>
<organism evidence="6">
    <name type="scientific">marine sediment metagenome</name>
    <dbReference type="NCBI Taxonomy" id="412755"/>
    <lineage>
        <taxon>unclassified sequences</taxon>
        <taxon>metagenomes</taxon>
        <taxon>ecological metagenomes</taxon>
    </lineage>
</organism>
<dbReference type="InterPro" id="IPR006118">
    <property type="entry name" value="Recombinase_CS"/>
</dbReference>
<dbReference type="EMBL" id="BARW01031380">
    <property type="protein sequence ID" value="GAJ03048.1"/>
    <property type="molecule type" value="Genomic_DNA"/>
</dbReference>
<dbReference type="Pfam" id="PF07508">
    <property type="entry name" value="Recombinase"/>
    <property type="match status" value="1"/>
</dbReference>
<dbReference type="GO" id="GO:0015074">
    <property type="term" value="P:DNA integration"/>
    <property type="evidence" value="ECO:0007669"/>
    <property type="project" value="UniProtKB-KW"/>
</dbReference>
<gene>
    <name evidence="6" type="ORF">S12H4_49928</name>
</gene>
<feature type="non-terminal residue" evidence="6">
    <location>
        <position position="229"/>
    </location>
</feature>
<dbReference type="PANTHER" id="PTHR30461:SF2">
    <property type="entry name" value="SERINE RECOMBINASE PINE-RELATED"/>
    <property type="match status" value="1"/>
</dbReference>
<evidence type="ECO:0000259" key="4">
    <source>
        <dbReference type="PROSITE" id="PS51736"/>
    </source>
</evidence>
<evidence type="ECO:0000256" key="1">
    <source>
        <dbReference type="ARBA" id="ARBA00022908"/>
    </source>
</evidence>
<evidence type="ECO:0008006" key="7">
    <source>
        <dbReference type="Google" id="ProtNLM"/>
    </source>
</evidence>
<dbReference type="InterPro" id="IPR050639">
    <property type="entry name" value="SSR_resolvase"/>
</dbReference>
<keyword evidence="3" id="KW-0233">DNA recombination</keyword>
<keyword evidence="2" id="KW-0238">DNA-binding</keyword>
<dbReference type="InterPro" id="IPR006119">
    <property type="entry name" value="Resolv_N"/>
</dbReference>
<protein>
    <recommendedName>
        <fullName evidence="7">Resolvase/invertase-type recombinase catalytic domain-containing protein</fullName>
    </recommendedName>
</protein>
<dbReference type="Gene3D" id="3.90.1750.20">
    <property type="entry name" value="Putative Large Serine Recombinase, Chain B, Domain 2"/>
    <property type="match status" value="1"/>
</dbReference>
<dbReference type="InterPro" id="IPR036162">
    <property type="entry name" value="Resolvase-like_N_sf"/>
</dbReference>
<dbReference type="AlphaFoldDB" id="X1TCL2"/>
<comment type="caution">
    <text evidence="6">The sequence shown here is derived from an EMBL/GenBank/DDBJ whole genome shotgun (WGS) entry which is preliminary data.</text>
</comment>